<comment type="caution">
    <text evidence="2">The sequence shown here is derived from an EMBL/GenBank/DDBJ whole genome shotgun (WGS) entry which is preliminary data.</text>
</comment>
<accession>A0AAD9LXX5</accession>
<proteinExistence type="predicted"/>
<evidence type="ECO:0000313" key="3">
    <source>
        <dbReference type="Proteomes" id="UP001232148"/>
    </source>
</evidence>
<keyword evidence="1" id="KW-0812">Transmembrane</keyword>
<reference evidence="2" key="1">
    <citation type="submission" date="2021-06" db="EMBL/GenBank/DDBJ databases">
        <title>Comparative genomics, transcriptomics and evolutionary studies reveal genomic signatures of adaptation to plant cell wall in hemibiotrophic fungi.</title>
        <authorList>
            <consortium name="DOE Joint Genome Institute"/>
            <person name="Baroncelli R."/>
            <person name="Diaz J.F."/>
            <person name="Benocci T."/>
            <person name="Peng M."/>
            <person name="Battaglia E."/>
            <person name="Haridas S."/>
            <person name="Andreopoulos W."/>
            <person name="Labutti K."/>
            <person name="Pangilinan J."/>
            <person name="Floch G.L."/>
            <person name="Makela M.R."/>
            <person name="Henrissat B."/>
            <person name="Grigoriev I.V."/>
            <person name="Crouch J.A."/>
            <person name="De Vries R.P."/>
            <person name="Sukno S.A."/>
            <person name="Thon M.R."/>
        </authorList>
    </citation>
    <scope>NUCLEOTIDE SEQUENCE</scope>
    <source>
        <strain evidence="2">MAFF235873</strain>
    </source>
</reference>
<evidence type="ECO:0000256" key="1">
    <source>
        <dbReference type="SAM" id="Phobius"/>
    </source>
</evidence>
<gene>
    <name evidence="2" type="ORF">LX32DRAFT_78826</name>
</gene>
<dbReference type="Proteomes" id="UP001232148">
    <property type="component" value="Unassembled WGS sequence"/>
</dbReference>
<name>A0AAD9LXX5_9PEZI</name>
<keyword evidence="3" id="KW-1185">Reference proteome</keyword>
<keyword evidence="1" id="KW-0472">Membrane</keyword>
<keyword evidence="1" id="KW-1133">Transmembrane helix</keyword>
<protein>
    <submittedName>
        <fullName evidence="2">Uncharacterized protein</fullName>
    </submittedName>
</protein>
<sequence>MAGCMLVWAGLVWCGVCCIVHLRWLQIRHRNLGLKPDRRAHRSTYGYLDARTGWNWIPRQVHARFIPVLGRGHGRRLARGHCLPFPLRLMWCPPTTTGRGKSRRRSVMFRRLSKAKKISHLPCPPCRFRFSQRLGGFPSPTEPYLSIQGRTRDAAAPGIEFSVLCTPTYR</sequence>
<organism evidence="2 3">
    <name type="scientific">Colletotrichum zoysiae</name>
    <dbReference type="NCBI Taxonomy" id="1216348"/>
    <lineage>
        <taxon>Eukaryota</taxon>
        <taxon>Fungi</taxon>
        <taxon>Dikarya</taxon>
        <taxon>Ascomycota</taxon>
        <taxon>Pezizomycotina</taxon>
        <taxon>Sordariomycetes</taxon>
        <taxon>Hypocreomycetidae</taxon>
        <taxon>Glomerellales</taxon>
        <taxon>Glomerellaceae</taxon>
        <taxon>Colletotrichum</taxon>
        <taxon>Colletotrichum graminicola species complex</taxon>
    </lineage>
</organism>
<dbReference type="AlphaFoldDB" id="A0AAD9LXX5"/>
<feature type="transmembrane region" description="Helical" evidence="1">
    <location>
        <begin position="6"/>
        <end position="25"/>
    </location>
</feature>
<dbReference type="EMBL" id="MU842949">
    <property type="protein sequence ID" value="KAK2024972.1"/>
    <property type="molecule type" value="Genomic_DNA"/>
</dbReference>
<evidence type="ECO:0000313" key="2">
    <source>
        <dbReference type="EMBL" id="KAK2024972.1"/>
    </source>
</evidence>